<keyword evidence="3 10" id="KW-0963">Cytoplasm</keyword>
<keyword evidence="5 10" id="KW-0489">Methyltransferase</keyword>
<comment type="caution">
    <text evidence="12">The sequence shown here is derived from an EMBL/GenBank/DDBJ whole genome shotgun (WGS) entry which is preliminary data.</text>
</comment>
<dbReference type="InterPro" id="IPR046886">
    <property type="entry name" value="RsmE_MTase_dom"/>
</dbReference>
<dbReference type="InterPro" id="IPR029028">
    <property type="entry name" value="Alpha/beta_knot_MTases"/>
</dbReference>
<dbReference type="OrthoDB" id="9815641at2"/>
<keyword evidence="4 10" id="KW-0698">rRNA processing</keyword>
<evidence type="ECO:0000256" key="1">
    <source>
        <dbReference type="ARBA" id="ARBA00004496"/>
    </source>
</evidence>
<evidence type="ECO:0000256" key="2">
    <source>
        <dbReference type="ARBA" id="ARBA00005528"/>
    </source>
</evidence>
<evidence type="ECO:0000256" key="6">
    <source>
        <dbReference type="ARBA" id="ARBA00022679"/>
    </source>
</evidence>
<dbReference type="STRING" id="2518989.IMCC3088_620"/>
<dbReference type="GO" id="GO:0070475">
    <property type="term" value="P:rRNA base methylation"/>
    <property type="evidence" value="ECO:0007669"/>
    <property type="project" value="TreeGrafter"/>
</dbReference>
<dbReference type="AlphaFoldDB" id="F3L008"/>
<evidence type="ECO:0000256" key="5">
    <source>
        <dbReference type="ARBA" id="ARBA00022603"/>
    </source>
</evidence>
<dbReference type="RefSeq" id="WP_009575003.1">
    <property type="nucleotide sequence ID" value="NZ_AEIG01000016.1"/>
</dbReference>
<dbReference type="PANTHER" id="PTHR30027:SF3">
    <property type="entry name" value="16S RRNA (URACIL(1498)-N(3))-METHYLTRANSFERASE"/>
    <property type="match status" value="1"/>
</dbReference>
<comment type="function">
    <text evidence="8 10">Specifically methylates the N3 position of the uracil ring of uridine 1498 (m3U1498) in 16S rRNA. Acts on the fully assembled 30S ribosomal subunit.</text>
</comment>
<evidence type="ECO:0000256" key="3">
    <source>
        <dbReference type="ARBA" id="ARBA00022490"/>
    </source>
</evidence>
<evidence type="ECO:0000313" key="13">
    <source>
        <dbReference type="Proteomes" id="UP000005615"/>
    </source>
</evidence>
<keyword evidence="13" id="KW-1185">Reference proteome</keyword>
<dbReference type="eggNOG" id="COG1385">
    <property type="taxonomic scope" value="Bacteria"/>
</dbReference>
<dbReference type="InterPro" id="IPR006700">
    <property type="entry name" value="RsmE"/>
</dbReference>
<comment type="similarity">
    <text evidence="2 10">Belongs to the RNA methyltransferase RsmE family.</text>
</comment>
<comment type="catalytic activity">
    <reaction evidence="9 10">
        <text>uridine(1498) in 16S rRNA + S-adenosyl-L-methionine = N(3)-methyluridine(1498) in 16S rRNA + S-adenosyl-L-homocysteine + H(+)</text>
        <dbReference type="Rhea" id="RHEA:42920"/>
        <dbReference type="Rhea" id="RHEA-COMP:10283"/>
        <dbReference type="Rhea" id="RHEA-COMP:10284"/>
        <dbReference type="ChEBI" id="CHEBI:15378"/>
        <dbReference type="ChEBI" id="CHEBI:57856"/>
        <dbReference type="ChEBI" id="CHEBI:59789"/>
        <dbReference type="ChEBI" id="CHEBI:65315"/>
        <dbReference type="ChEBI" id="CHEBI:74502"/>
        <dbReference type="EC" id="2.1.1.193"/>
    </reaction>
</comment>
<dbReference type="NCBIfam" id="TIGR00046">
    <property type="entry name" value="RsmE family RNA methyltransferase"/>
    <property type="match status" value="1"/>
</dbReference>
<evidence type="ECO:0000256" key="4">
    <source>
        <dbReference type="ARBA" id="ARBA00022552"/>
    </source>
</evidence>
<evidence type="ECO:0000313" key="12">
    <source>
        <dbReference type="EMBL" id="EGG30374.1"/>
    </source>
</evidence>
<evidence type="ECO:0000256" key="7">
    <source>
        <dbReference type="ARBA" id="ARBA00022691"/>
    </source>
</evidence>
<dbReference type="GO" id="GO:0070042">
    <property type="term" value="F:rRNA (uridine-N3-)-methyltransferase activity"/>
    <property type="evidence" value="ECO:0007669"/>
    <property type="project" value="TreeGrafter"/>
</dbReference>
<evidence type="ECO:0000256" key="9">
    <source>
        <dbReference type="ARBA" id="ARBA00047944"/>
    </source>
</evidence>
<accession>F3L008</accession>
<evidence type="ECO:0000259" key="11">
    <source>
        <dbReference type="Pfam" id="PF04452"/>
    </source>
</evidence>
<gene>
    <name evidence="12" type="ORF">IMCC3088_620</name>
</gene>
<dbReference type="GO" id="GO:0005737">
    <property type="term" value="C:cytoplasm"/>
    <property type="evidence" value="ECO:0007669"/>
    <property type="project" value="UniProtKB-SubCell"/>
</dbReference>
<evidence type="ECO:0000256" key="8">
    <source>
        <dbReference type="ARBA" id="ARBA00025699"/>
    </source>
</evidence>
<feature type="domain" description="Ribosomal RNA small subunit methyltransferase E methyltransferase" evidence="11">
    <location>
        <begin position="74"/>
        <end position="234"/>
    </location>
</feature>
<dbReference type="EC" id="2.1.1.193" evidence="10"/>
<dbReference type="SUPFAM" id="SSF75217">
    <property type="entry name" value="alpha/beta knot"/>
    <property type="match status" value="1"/>
</dbReference>
<dbReference type="Proteomes" id="UP000005615">
    <property type="component" value="Unassembled WGS sequence"/>
</dbReference>
<name>F3L008_9GAMM</name>
<dbReference type="Pfam" id="PF04452">
    <property type="entry name" value="Methyltrans_RNA"/>
    <property type="match status" value="1"/>
</dbReference>
<sequence length="238" mass="26285">MNIILLENDTTSDHFEAQLNPSAHRHCIEVLRPQVGHSLKVGVYGGKLGLGTVIEHTETRTVLDVTLSERPPSKEPICLVLALPRPKMLRRILSASIELGVEAIHIINSYRVEKSYWQSPYLKPDAVDRTILTALEQAGDTVPPSLRWHKGFKPFAEDILPGLARSYPNAWLGDHRVQSSLNTNRSDEPRLIAIGPEGGFIPYEIDLLQKAGLTPVNLGARIMRVETAVSALLGKLIA</sequence>
<proteinExistence type="inferred from homology"/>
<dbReference type="PANTHER" id="PTHR30027">
    <property type="entry name" value="RIBOSOMAL RNA SMALL SUBUNIT METHYLTRANSFERASE E"/>
    <property type="match status" value="1"/>
</dbReference>
<keyword evidence="7 10" id="KW-0949">S-adenosyl-L-methionine</keyword>
<dbReference type="Gene3D" id="3.40.1280.10">
    <property type="match status" value="1"/>
</dbReference>
<dbReference type="PIRSF" id="PIRSF015601">
    <property type="entry name" value="MTase_slr0722"/>
    <property type="match status" value="1"/>
</dbReference>
<reference evidence="12 13" key="1">
    <citation type="journal article" date="2011" name="J. Bacteriol.">
        <title>Genome sequence of strain IMCC3088, a proteorhodopsin-containing marine bacterium belonging to the OM60/NOR5 clade.</title>
        <authorList>
            <person name="Jang Y."/>
            <person name="Oh H.M."/>
            <person name="Kang I."/>
            <person name="Lee K."/>
            <person name="Yang S.J."/>
            <person name="Cho J.C."/>
        </authorList>
    </citation>
    <scope>NUCLEOTIDE SEQUENCE [LARGE SCALE GENOMIC DNA]</scope>
    <source>
        <strain evidence="12 13">IMCC3088</strain>
    </source>
</reference>
<organism evidence="12 13">
    <name type="scientific">Aequoribacter fuscus</name>
    <dbReference type="NCBI Taxonomy" id="2518989"/>
    <lineage>
        <taxon>Bacteria</taxon>
        <taxon>Pseudomonadati</taxon>
        <taxon>Pseudomonadota</taxon>
        <taxon>Gammaproteobacteria</taxon>
        <taxon>Cellvibrionales</taxon>
        <taxon>Halieaceae</taxon>
        <taxon>Aequoribacter</taxon>
    </lineage>
</organism>
<comment type="subcellular location">
    <subcellularLocation>
        <location evidence="1 10">Cytoplasm</location>
    </subcellularLocation>
</comment>
<evidence type="ECO:0000256" key="10">
    <source>
        <dbReference type="PIRNR" id="PIRNR015601"/>
    </source>
</evidence>
<dbReference type="EMBL" id="AEIG01000016">
    <property type="protein sequence ID" value="EGG30374.1"/>
    <property type="molecule type" value="Genomic_DNA"/>
</dbReference>
<dbReference type="NCBIfam" id="NF008700">
    <property type="entry name" value="PRK11713.5-4"/>
    <property type="match status" value="1"/>
</dbReference>
<dbReference type="InterPro" id="IPR029026">
    <property type="entry name" value="tRNA_m1G_MTases_N"/>
</dbReference>
<dbReference type="CDD" id="cd18084">
    <property type="entry name" value="RsmE-like"/>
    <property type="match status" value="1"/>
</dbReference>
<keyword evidence="6 10" id="KW-0808">Transferase</keyword>
<protein>
    <recommendedName>
        <fullName evidence="10">Ribosomal RNA small subunit methyltransferase E</fullName>
        <ecNumber evidence="10">2.1.1.193</ecNumber>
    </recommendedName>
</protein>